<comment type="caution">
    <text evidence="1">The sequence shown here is derived from an EMBL/GenBank/DDBJ whole genome shotgun (WGS) entry which is preliminary data.</text>
</comment>
<reference evidence="1" key="1">
    <citation type="submission" date="2019-02" db="EMBL/GenBank/DDBJ databases">
        <title>Draft genome of the type strain Pelomonas aquatica CCUG 52575T.</title>
        <authorList>
            <person name="Gomila M."/>
            <person name="Lalucat J."/>
        </authorList>
    </citation>
    <scope>NUCLEOTIDE SEQUENCE</scope>
    <source>
        <strain evidence="1">CCUG 52575</strain>
    </source>
</reference>
<dbReference type="Pfam" id="PF19452">
    <property type="entry name" value="DUF5990"/>
    <property type="match status" value="1"/>
</dbReference>
<name>A0A9X4R5Z5_9BURK</name>
<dbReference type="Proteomes" id="UP001152766">
    <property type="component" value="Unassembled WGS sequence"/>
</dbReference>
<dbReference type="InterPro" id="IPR046032">
    <property type="entry name" value="DUF5990"/>
</dbReference>
<proteinExistence type="predicted"/>
<keyword evidence="2" id="KW-1185">Reference proteome</keyword>
<accession>A0A9X4R5Z5</accession>
<sequence length="101" mass="10629">MRLGPPLVDGAFNFRGPYAQGAPADRFIYLNSGTLAGQSASCWERRAKVKLAAIPRPLIESAVGDPACAIEARILGTAGDGGPVCASIRPHAISWRLTVKL</sequence>
<gene>
    <name evidence="1" type="ORF">EXJ73_17175</name>
</gene>
<organism evidence="1 2">
    <name type="scientific">Pelomonas aquatica</name>
    <dbReference type="NCBI Taxonomy" id="431058"/>
    <lineage>
        <taxon>Bacteria</taxon>
        <taxon>Pseudomonadati</taxon>
        <taxon>Pseudomonadota</taxon>
        <taxon>Betaproteobacteria</taxon>
        <taxon>Burkholderiales</taxon>
        <taxon>Sphaerotilaceae</taxon>
        <taxon>Roseateles</taxon>
    </lineage>
</organism>
<evidence type="ECO:0000313" key="2">
    <source>
        <dbReference type="Proteomes" id="UP001152766"/>
    </source>
</evidence>
<dbReference type="EMBL" id="SGUG01000028">
    <property type="protein sequence ID" value="MDG0864195.1"/>
    <property type="molecule type" value="Genomic_DNA"/>
</dbReference>
<evidence type="ECO:0000313" key="1">
    <source>
        <dbReference type="EMBL" id="MDG0864195.1"/>
    </source>
</evidence>
<dbReference type="AlphaFoldDB" id="A0A9X4R5Z5"/>
<protein>
    <submittedName>
        <fullName evidence="1">Uncharacterized protein</fullName>
    </submittedName>
</protein>